<dbReference type="OrthoDB" id="3197085at2"/>
<dbReference type="GO" id="GO:0009307">
    <property type="term" value="P:DNA restriction-modification system"/>
    <property type="evidence" value="ECO:0007669"/>
    <property type="project" value="UniProtKB-KW"/>
</dbReference>
<dbReference type="REBASE" id="128761">
    <property type="entry name" value="S.Ssp598ORF3020P"/>
</dbReference>
<dbReference type="Pfam" id="PF01420">
    <property type="entry name" value="Methylase_S"/>
    <property type="match status" value="2"/>
</dbReference>
<keyword evidence="3" id="KW-0238">DNA-binding</keyword>
<dbReference type="EMBL" id="BBNO01000009">
    <property type="protein sequence ID" value="GAO12012.1"/>
    <property type="molecule type" value="Genomic_DNA"/>
</dbReference>
<evidence type="ECO:0000256" key="1">
    <source>
        <dbReference type="ARBA" id="ARBA00010923"/>
    </source>
</evidence>
<dbReference type="Gene3D" id="3.90.220.20">
    <property type="entry name" value="DNA methylase specificity domains"/>
    <property type="match status" value="2"/>
</dbReference>
<evidence type="ECO:0000256" key="4">
    <source>
        <dbReference type="ARBA" id="ARBA00038652"/>
    </source>
</evidence>
<dbReference type="InterPro" id="IPR044946">
    <property type="entry name" value="Restrct_endonuc_typeI_TRD_sf"/>
</dbReference>
<comment type="similarity">
    <text evidence="1">Belongs to the type-I restriction system S methylase family.</text>
</comment>
<organism evidence="6 7">
    <name type="scientific">Streptomyces lydicamycinicus</name>
    <dbReference type="NCBI Taxonomy" id="1546107"/>
    <lineage>
        <taxon>Bacteria</taxon>
        <taxon>Bacillati</taxon>
        <taxon>Actinomycetota</taxon>
        <taxon>Actinomycetes</taxon>
        <taxon>Kitasatosporales</taxon>
        <taxon>Streptomycetaceae</taxon>
        <taxon>Streptomyces</taxon>
    </lineage>
</organism>
<evidence type="ECO:0000256" key="2">
    <source>
        <dbReference type="ARBA" id="ARBA00022747"/>
    </source>
</evidence>
<feature type="domain" description="Type I restriction modification DNA specificity" evidence="5">
    <location>
        <begin position="238"/>
        <end position="352"/>
    </location>
</feature>
<feature type="domain" description="Type I restriction modification DNA specificity" evidence="5">
    <location>
        <begin position="1"/>
        <end position="174"/>
    </location>
</feature>
<dbReference type="InterPro" id="IPR051212">
    <property type="entry name" value="Type-I_RE_S_subunit"/>
</dbReference>
<gene>
    <name evidence="6" type="ORF">TPA0598_09_03030</name>
</gene>
<reference evidence="6 7" key="2">
    <citation type="journal article" date="2015" name="Stand. Genomic Sci.">
        <title>Draft genome sequence of marine-derived Streptomyces sp. TP-A0598, a producer of anti-MRSA antibiotic lydicamycins.</title>
        <authorList>
            <person name="Komaki H."/>
            <person name="Ichikawa N."/>
            <person name="Hosoyama A."/>
            <person name="Fujita N."/>
            <person name="Igarashi Y."/>
        </authorList>
    </citation>
    <scope>NUCLEOTIDE SEQUENCE [LARGE SCALE GENOMIC DNA]</scope>
    <source>
        <strain evidence="6 7">NBRC 110027</strain>
    </source>
</reference>
<protein>
    <recommendedName>
        <fullName evidence="5">Type I restriction modification DNA specificity domain-containing protein</fullName>
    </recommendedName>
</protein>
<dbReference type="InterPro" id="IPR000055">
    <property type="entry name" value="Restrct_endonuc_typeI_TRD"/>
</dbReference>
<comment type="caution">
    <text evidence="6">The sequence shown here is derived from an EMBL/GenBank/DDBJ whole genome shotgun (WGS) entry which is preliminary data.</text>
</comment>
<dbReference type="RefSeq" id="WP_042160627.1">
    <property type="nucleotide sequence ID" value="NZ_BBNO01000009.1"/>
</dbReference>
<evidence type="ECO:0000313" key="6">
    <source>
        <dbReference type="EMBL" id="GAO12012.1"/>
    </source>
</evidence>
<dbReference type="SUPFAM" id="SSF116734">
    <property type="entry name" value="DNA methylase specificity domain"/>
    <property type="match status" value="2"/>
</dbReference>
<accession>A0A0P4RGC7</accession>
<keyword evidence="7" id="KW-1185">Reference proteome</keyword>
<dbReference type="PANTHER" id="PTHR43140:SF1">
    <property type="entry name" value="TYPE I RESTRICTION ENZYME ECOKI SPECIFICITY SUBUNIT"/>
    <property type="match status" value="1"/>
</dbReference>
<keyword evidence="2" id="KW-0680">Restriction system</keyword>
<sequence>MSEWERVRLDEVIALDVDTVPITATASYDIVGVLNRGRGLLLREPIAGHETSYKTLNRIRPNQIVYSRLKAFEGAITVAPNDVGEVYASQEFPTFTCGERMLPEYFSLLTTTKRLWEQLQALSTGMGGRRERVKPADFLTIEVALPSLSEQCRIVDVMASVDVQIDALAAEKQKATSLLALVRNAHPEGTEHELRSIVSRIQGGKSVQASDEKPRTGESAVLKLSAIQLGSFVASEAKRLVDLTGYTNAHLVTEGDLLITRASGSFDRVGYAAIARNVAPQTYLPDLIWRIQTKPEVCQSTFLAHLLCSPSVRSTITASARGTASMRKINKALLGSLRLPIPSLEEQAKYVQHCDAVAFTVADLDLELANLRAFRSALMASLLNQEIEIPEAYDALLEEVS</sequence>
<reference evidence="7" key="1">
    <citation type="submission" date="2014-09" db="EMBL/GenBank/DDBJ databases">
        <title>Whole genome shotgun sequence of Streptomyces sp. NBRC 110027.</title>
        <authorList>
            <person name="Komaki H."/>
            <person name="Ichikawa N."/>
            <person name="Katano-Makiyama Y."/>
            <person name="Hosoyama A."/>
            <person name="Hashimoto M."/>
            <person name="Uohara A."/>
            <person name="Kitahashi Y."/>
            <person name="Ohji S."/>
            <person name="Kimura A."/>
            <person name="Yamazoe A."/>
            <person name="Igarashi Y."/>
            <person name="Fujita N."/>
        </authorList>
    </citation>
    <scope>NUCLEOTIDE SEQUENCE [LARGE SCALE GENOMIC DNA]</scope>
    <source>
        <strain evidence="7">NBRC 110027</strain>
    </source>
</reference>
<dbReference type="PANTHER" id="PTHR43140">
    <property type="entry name" value="TYPE-1 RESTRICTION ENZYME ECOKI SPECIFICITY PROTEIN"/>
    <property type="match status" value="1"/>
</dbReference>
<evidence type="ECO:0000313" key="7">
    <source>
        <dbReference type="Proteomes" id="UP000048965"/>
    </source>
</evidence>
<dbReference type="Proteomes" id="UP000048965">
    <property type="component" value="Unassembled WGS sequence"/>
</dbReference>
<dbReference type="AlphaFoldDB" id="A0A0P4RGC7"/>
<evidence type="ECO:0000259" key="5">
    <source>
        <dbReference type="Pfam" id="PF01420"/>
    </source>
</evidence>
<evidence type="ECO:0000256" key="3">
    <source>
        <dbReference type="ARBA" id="ARBA00023125"/>
    </source>
</evidence>
<name>A0A0P4RGC7_9ACTN</name>
<dbReference type="GO" id="GO:0003677">
    <property type="term" value="F:DNA binding"/>
    <property type="evidence" value="ECO:0007669"/>
    <property type="project" value="UniProtKB-KW"/>
</dbReference>
<proteinExistence type="inferred from homology"/>
<comment type="subunit">
    <text evidence="4">The methyltransferase is composed of M and S polypeptides.</text>
</comment>